<dbReference type="InParanoid" id="E2AMQ2"/>
<gene>
    <name evidence="2" type="ORF">EAG_05792</name>
</gene>
<evidence type="ECO:0000313" key="3">
    <source>
        <dbReference type="Proteomes" id="UP000000311"/>
    </source>
</evidence>
<keyword evidence="1" id="KW-0812">Transmembrane</keyword>
<proteinExistence type="predicted"/>
<accession>E2AMQ2</accession>
<evidence type="ECO:0000313" key="2">
    <source>
        <dbReference type="EMBL" id="EFN65287.1"/>
    </source>
</evidence>
<reference evidence="2 3" key="1">
    <citation type="journal article" date="2010" name="Science">
        <title>Genomic comparison of the ants Camponotus floridanus and Harpegnathos saltator.</title>
        <authorList>
            <person name="Bonasio R."/>
            <person name="Zhang G."/>
            <person name="Ye C."/>
            <person name="Mutti N.S."/>
            <person name="Fang X."/>
            <person name="Qin N."/>
            <person name="Donahue G."/>
            <person name="Yang P."/>
            <person name="Li Q."/>
            <person name="Li C."/>
            <person name="Zhang P."/>
            <person name="Huang Z."/>
            <person name="Berger S.L."/>
            <person name="Reinberg D."/>
            <person name="Wang J."/>
            <person name="Liebig J."/>
        </authorList>
    </citation>
    <scope>NUCLEOTIDE SEQUENCE [LARGE SCALE GENOMIC DNA]</scope>
    <source>
        <strain evidence="3">C129</strain>
    </source>
</reference>
<organism evidence="3">
    <name type="scientific">Camponotus floridanus</name>
    <name type="common">Florida carpenter ant</name>
    <dbReference type="NCBI Taxonomy" id="104421"/>
    <lineage>
        <taxon>Eukaryota</taxon>
        <taxon>Metazoa</taxon>
        <taxon>Ecdysozoa</taxon>
        <taxon>Arthropoda</taxon>
        <taxon>Hexapoda</taxon>
        <taxon>Insecta</taxon>
        <taxon>Pterygota</taxon>
        <taxon>Neoptera</taxon>
        <taxon>Endopterygota</taxon>
        <taxon>Hymenoptera</taxon>
        <taxon>Apocrita</taxon>
        <taxon>Aculeata</taxon>
        <taxon>Formicoidea</taxon>
        <taxon>Formicidae</taxon>
        <taxon>Formicinae</taxon>
        <taxon>Camponotus</taxon>
    </lineage>
</organism>
<dbReference type="AlphaFoldDB" id="E2AMQ2"/>
<dbReference type="OrthoDB" id="7554030at2759"/>
<dbReference type="EMBL" id="GL440855">
    <property type="protein sequence ID" value="EFN65287.1"/>
    <property type="molecule type" value="Genomic_DNA"/>
</dbReference>
<keyword evidence="3" id="KW-1185">Reference proteome</keyword>
<protein>
    <submittedName>
        <fullName evidence="2">Uncharacterized protein</fullName>
    </submittedName>
</protein>
<evidence type="ECO:0000256" key="1">
    <source>
        <dbReference type="SAM" id="Phobius"/>
    </source>
</evidence>
<dbReference type="Proteomes" id="UP000000311">
    <property type="component" value="Unassembled WGS sequence"/>
</dbReference>
<keyword evidence="1" id="KW-0472">Membrane</keyword>
<feature type="transmembrane region" description="Helical" evidence="1">
    <location>
        <begin position="46"/>
        <end position="68"/>
    </location>
</feature>
<sequence length="149" mass="17336">MINYENEEIAMVQTCGVCETICYLAEVSNHECLKGYGCYVDAATRYFYPLLSIYFIFYKCILFCCAYISKLNIFFICDGKTCLRRAYINGEEQIVEAEIGATFSQDIRKLWISWHNNELFCSSSMKLNIFLFDFSRGRKLSIGEFQLSI</sequence>
<keyword evidence="1" id="KW-1133">Transmembrane helix</keyword>
<name>E2AMQ2_CAMFO</name>